<feature type="coiled-coil region" evidence="1">
    <location>
        <begin position="199"/>
        <end position="226"/>
    </location>
</feature>
<evidence type="ECO:0000256" key="1">
    <source>
        <dbReference type="SAM" id="Coils"/>
    </source>
</evidence>
<reference evidence="3 4" key="1">
    <citation type="journal article" date="2024" name="Commun. Biol.">
        <title>Comparative genomic analysis of thermophilic fungi reveals convergent evolutionary adaptations and gene losses.</title>
        <authorList>
            <person name="Steindorff A.S."/>
            <person name="Aguilar-Pontes M.V."/>
            <person name="Robinson A.J."/>
            <person name="Andreopoulos B."/>
            <person name="LaButti K."/>
            <person name="Kuo A."/>
            <person name="Mondo S."/>
            <person name="Riley R."/>
            <person name="Otillar R."/>
            <person name="Haridas S."/>
            <person name="Lipzen A."/>
            <person name="Grimwood J."/>
            <person name="Schmutz J."/>
            <person name="Clum A."/>
            <person name="Reid I.D."/>
            <person name="Moisan M.C."/>
            <person name="Butler G."/>
            <person name="Nguyen T.T.M."/>
            <person name="Dewar K."/>
            <person name="Conant G."/>
            <person name="Drula E."/>
            <person name="Henrissat B."/>
            <person name="Hansel C."/>
            <person name="Singer S."/>
            <person name="Hutchinson M.I."/>
            <person name="de Vries R.P."/>
            <person name="Natvig D.O."/>
            <person name="Powell A.J."/>
            <person name="Tsang A."/>
            <person name="Grigoriev I.V."/>
        </authorList>
    </citation>
    <scope>NUCLEOTIDE SEQUENCE [LARGE SCALE GENOMIC DNA]</scope>
    <source>
        <strain evidence="3 4">ATCC 24622</strain>
    </source>
</reference>
<feature type="region of interest" description="Disordered" evidence="2">
    <location>
        <begin position="20"/>
        <end position="50"/>
    </location>
</feature>
<protein>
    <submittedName>
        <fullName evidence="3">Uncharacterized protein</fullName>
    </submittedName>
</protein>
<evidence type="ECO:0000313" key="3">
    <source>
        <dbReference type="EMBL" id="KAL1845222.1"/>
    </source>
</evidence>
<dbReference type="Gene3D" id="1.10.287.1490">
    <property type="match status" value="1"/>
</dbReference>
<dbReference type="EMBL" id="JAZHXJ010001191">
    <property type="protein sequence ID" value="KAL1845222.1"/>
    <property type="molecule type" value="Genomic_DNA"/>
</dbReference>
<sequence length="391" mass="42694">MASFGSETGDEVALVVKRSLTLREPPAASNGRGSAVNGSQSRRPPAMPGDYPAVDAVELLRLRADLEAQKGDIERIDSAGFRMVAAINESVSRLESDMAKMRHALTEAQRETRGNQDDLASLKSDLKDVRLLAQDRTAVAELADQMRAAQAAMGEVRKSVDGTVSRMRDDLVDMKSRLHRHTESLDDLRSLVSDCISARDHNEKDVAAIRAELAQLRKQMDEGRTKQSESFPSRELDILTSSIAKIGNRASQVESLQMEFAILKGRVERIENAARRGRATASQEDDTIVAVASSPYDLYPFDDEDGYRVDNKPVAARRKRPSSGLDAAGTAGSSSAAKRAAFTSDFRDDPDGAAEWPPDETKGPPQRSVKAKGSSARATKNVRIDRRSKRS</sequence>
<feature type="region of interest" description="Disordered" evidence="2">
    <location>
        <begin position="302"/>
        <end position="391"/>
    </location>
</feature>
<name>A0ABR3VU77_9PEZI</name>
<keyword evidence="4" id="KW-1185">Reference proteome</keyword>
<organism evidence="3 4">
    <name type="scientific">Phialemonium thermophilum</name>
    <dbReference type="NCBI Taxonomy" id="223376"/>
    <lineage>
        <taxon>Eukaryota</taxon>
        <taxon>Fungi</taxon>
        <taxon>Dikarya</taxon>
        <taxon>Ascomycota</taxon>
        <taxon>Pezizomycotina</taxon>
        <taxon>Sordariomycetes</taxon>
        <taxon>Sordariomycetidae</taxon>
        <taxon>Cephalothecales</taxon>
        <taxon>Cephalothecaceae</taxon>
        <taxon>Phialemonium</taxon>
    </lineage>
</organism>
<evidence type="ECO:0000256" key="2">
    <source>
        <dbReference type="SAM" id="MobiDB-lite"/>
    </source>
</evidence>
<keyword evidence="1" id="KW-0175">Coiled coil</keyword>
<dbReference type="Proteomes" id="UP001586593">
    <property type="component" value="Unassembled WGS sequence"/>
</dbReference>
<accession>A0ABR3VU77</accession>
<proteinExistence type="predicted"/>
<gene>
    <name evidence="3" type="ORF">VTK73DRAFT_855</name>
</gene>
<evidence type="ECO:0000313" key="4">
    <source>
        <dbReference type="Proteomes" id="UP001586593"/>
    </source>
</evidence>
<comment type="caution">
    <text evidence="3">The sequence shown here is derived from an EMBL/GenBank/DDBJ whole genome shotgun (WGS) entry which is preliminary data.</text>
</comment>
<feature type="compositionally biased region" description="Low complexity" evidence="2">
    <location>
        <begin position="322"/>
        <end position="341"/>
    </location>
</feature>